<dbReference type="GO" id="GO:0005524">
    <property type="term" value="F:ATP binding"/>
    <property type="evidence" value="ECO:0007669"/>
    <property type="project" value="UniProtKB-KW"/>
</dbReference>
<comment type="function">
    <text evidence="4">ATP-dependent carboxylate-amine ligase which exhibits weak glutamate--cysteine ligase activity.</text>
</comment>
<dbReference type="Pfam" id="PF04107">
    <property type="entry name" value="GCS2"/>
    <property type="match status" value="1"/>
</dbReference>
<dbReference type="SUPFAM" id="SSF55931">
    <property type="entry name" value="Glutamine synthetase/guanido kinase"/>
    <property type="match status" value="1"/>
</dbReference>
<accession>A0A1H0FXV5</accession>
<dbReference type="EMBL" id="FNHS01000013">
    <property type="protein sequence ID" value="SDN99391.1"/>
    <property type="molecule type" value="Genomic_DNA"/>
</dbReference>
<dbReference type="PANTHER" id="PTHR36510:SF1">
    <property type="entry name" value="GLUTAMATE--CYSTEINE LIGASE 2-RELATED"/>
    <property type="match status" value="1"/>
</dbReference>
<dbReference type="InterPro" id="IPR014746">
    <property type="entry name" value="Gln_synth/guanido_kin_cat_dom"/>
</dbReference>
<keyword evidence="3 4" id="KW-0067">ATP-binding</keyword>
<dbReference type="NCBIfam" id="NF010039">
    <property type="entry name" value="PRK13515.1"/>
    <property type="match status" value="1"/>
</dbReference>
<reference evidence="6" key="1">
    <citation type="submission" date="2016-10" db="EMBL/GenBank/DDBJ databases">
        <authorList>
            <person name="Varghese N."/>
            <person name="Submissions S."/>
        </authorList>
    </citation>
    <scope>NUCLEOTIDE SEQUENCE [LARGE SCALE GENOMIC DNA]</scope>
    <source>
        <strain evidence="6">BL47</strain>
    </source>
</reference>
<dbReference type="GO" id="GO:0004357">
    <property type="term" value="F:glutamate-cysteine ligase activity"/>
    <property type="evidence" value="ECO:0007669"/>
    <property type="project" value="UniProtKB-EC"/>
</dbReference>
<comment type="catalytic activity">
    <reaction evidence="4">
        <text>L-cysteine + L-glutamate + ATP = gamma-L-glutamyl-L-cysteine + ADP + phosphate + H(+)</text>
        <dbReference type="Rhea" id="RHEA:13285"/>
        <dbReference type="ChEBI" id="CHEBI:15378"/>
        <dbReference type="ChEBI" id="CHEBI:29985"/>
        <dbReference type="ChEBI" id="CHEBI:30616"/>
        <dbReference type="ChEBI" id="CHEBI:35235"/>
        <dbReference type="ChEBI" id="CHEBI:43474"/>
        <dbReference type="ChEBI" id="CHEBI:58173"/>
        <dbReference type="ChEBI" id="CHEBI:456216"/>
        <dbReference type="EC" id="6.3.2.2"/>
    </reaction>
</comment>
<evidence type="ECO:0000256" key="1">
    <source>
        <dbReference type="ARBA" id="ARBA00022598"/>
    </source>
</evidence>
<dbReference type="RefSeq" id="WP_091719190.1">
    <property type="nucleotide sequence ID" value="NZ_FNHS01000013.1"/>
</dbReference>
<dbReference type="OrthoDB" id="9769628at2"/>
<dbReference type="InterPro" id="IPR011793">
    <property type="entry name" value="YbdK"/>
</dbReference>
<dbReference type="Gene3D" id="3.30.590.20">
    <property type="match status" value="1"/>
</dbReference>
<evidence type="ECO:0000256" key="4">
    <source>
        <dbReference type="HAMAP-Rule" id="MF_01609"/>
    </source>
</evidence>
<keyword evidence="2 4" id="KW-0547">Nucleotide-binding</keyword>
<dbReference type="InterPro" id="IPR006336">
    <property type="entry name" value="GCS2"/>
</dbReference>
<dbReference type="STRING" id="582672.SAMN05216360_113151"/>
<dbReference type="EC" id="6.3.2.2" evidence="4"/>
<evidence type="ECO:0000256" key="3">
    <source>
        <dbReference type="ARBA" id="ARBA00022840"/>
    </source>
</evidence>
<organism evidence="5 6">
    <name type="scientific">Methylobacterium phyllostachyos</name>
    <dbReference type="NCBI Taxonomy" id="582672"/>
    <lineage>
        <taxon>Bacteria</taxon>
        <taxon>Pseudomonadati</taxon>
        <taxon>Pseudomonadota</taxon>
        <taxon>Alphaproteobacteria</taxon>
        <taxon>Hyphomicrobiales</taxon>
        <taxon>Methylobacteriaceae</taxon>
        <taxon>Methylobacterium</taxon>
    </lineage>
</organism>
<keyword evidence="6" id="KW-1185">Reference proteome</keyword>
<dbReference type="AlphaFoldDB" id="A0A1H0FXV5"/>
<evidence type="ECO:0000313" key="5">
    <source>
        <dbReference type="EMBL" id="SDN99391.1"/>
    </source>
</evidence>
<dbReference type="Proteomes" id="UP000198704">
    <property type="component" value="Unassembled WGS sequence"/>
</dbReference>
<comment type="similarity">
    <text evidence="4">Belongs to the glutamate--cysteine ligase type 2 family. YbdK subfamily.</text>
</comment>
<dbReference type="HAMAP" id="MF_01609">
    <property type="entry name" value="Glu_cys_ligase_2"/>
    <property type="match status" value="1"/>
</dbReference>
<protein>
    <recommendedName>
        <fullName evidence="4">Putative glutamate--cysteine ligase 2</fullName>
        <ecNumber evidence="4">6.3.2.2</ecNumber>
    </recommendedName>
    <alternativeName>
        <fullName evidence="4">Gamma-glutamylcysteine synthetase 2</fullName>
        <shortName evidence="4">GCS 2</shortName>
        <shortName evidence="4">Gamma-GCS 2</shortName>
    </alternativeName>
</protein>
<dbReference type="GO" id="GO:0042398">
    <property type="term" value="P:modified amino acid biosynthetic process"/>
    <property type="evidence" value="ECO:0007669"/>
    <property type="project" value="InterPro"/>
</dbReference>
<sequence>MAQRSGHDFKFGIEEEFFLASARSRGAPRSSIQGFHDAAKRLGSVERELLENEVEICSKPTASVDEARAALGDLRAKLQTTARAHGLKLFAAGTHPTAVWSVQKETDKPRYRGMMDDLQITGRRSVVAGMHVHVEVPRPEGRIDIMRRIYPFLPLLLALSTSSPFYDRRRTGLHGYRLRAYAELPRTGLPELFDDDADYARYVRVMTAAGAVPDPTYFWWHIRPSIRYPTLELRVADSCTRLDDSLTIAQLYRCLVRLLDRRPDIHAGLTGASRGFVMENLWRAERDGTGASLIDETAGRAVPIADALDALLDLIAEDAAALGCTAQVAHAAVIARNGSSAAGQLDAYTAALDGGADQGAALKAVVDWLARETAPMG</sequence>
<dbReference type="NCBIfam" id="TIGR02050">
    <property type="entry name" value="gshA_cyan_rel"/>
    <property type="match status" value="1"/>
</dbReference>
<dbReference type="InterPro" id="IPR050141">
    <property type="entry name" value="GCL_type2/YbdK_subfam"/>
</dbReference>
<proteinExistence type="inferred from homology"/>
<evidence type="ECO:0000313" key="6">
    <source>
        <dbReference type="Proteomes" id="UP000198704"/>
    </source>
</evidence>
<dbReference type="PANTHER" id="PTHR36510">
    <property type="entry name" value="GLUTAMATE--CYSTEINE LIGASE 2-RELATED"/>
    <property type="match status" value="1"/>
</dbReference>
<evidence type="ECO:0000256" key="2">
    <source>
        <dbReference type="ARBA" id="ARBA00022741"/>
    </source>
</evidence>
<keyword evidence="1 4" id="KW-0436">Ligase</keyword>
<gene>
    <name evidence="5" type="ORF">SAMN05216360_113151</name>
</gene>
<name>A0A1H0FXV5_9HYPH</name>